<evidence type="ECO:0000256" key="1">
    <source>
        <dbReference type="SAM" id="MobiDB-lite"/>
    </source>
</evidence>
<feature type="region of interest" description="Disordered" evidence="1">
    <location>
        <begin position="71"/>
        <end position="112"/>
    </location>
</feature>
<comment type="caution">
    <text evidence="2">The sequence shown here is derived from an EMBL/GenBank/DDBJ whole genome shotgun (WGS) entry which is preliminary data.</text>
</comment>
<sequence>SSDPGVAKHVTSSKFNNLVKGDRFREILEPLGVGVITSGSDEWRARKKVVLNFLYIARWHGEPRDDDFLCDADDHREGHTSAKPGERLPRSTPKIREHMMSKLNRSRISCKN</sequence>
<feature type="non-terminal residue" evidence="2">
    <location>
        <position position="112"/>
    </location>
</feature>
<organism evidence="2 3">
    <name type="scientific">Colocasia esculenta</name>
    <name type="common">Wild taro</name>
    <name type="synonym">Arum esculentum</name>
    <dbReference type="NCBI Taxonomy" id="4460"/>
    <lineage>
        <taxon>Eukaryota</taxon>
        <taxon>Viridiplantae</taxon>
        <taxon>Streptophyta</taxon>
        <taxon>Embryophyta</taxon>
        <taxon>Tracheophyta</taxon>
        <taxon>Spermatophyta</taxon>
        <taxon>Magnoliopsida</taxon>
        <taxon>Liliopsida</taxon>
        <taxon>Araceae</taxon>
        <taxon>Aroideae</taxon>
        <taxon>Colocasieae</taxon>
        <taxon>Colocasia</taxon>
    </lineage>
</organism>
<protein>
    <submittedName>
        <fullName evidence="2">Uncharacterized protein</fullName>
    </submittedName>
</protein>
<feature type="compositionally biased region" description="Basic and acidic residues" evidence="1">
    <location>
        <begin position="71"/>
        <end position="100"/>
    </location>
</feature>
<evidence type="ECO:0000313" key="3">
    <source>
        <dbReference type="Proteomes" id="UP000652761"/>
    </source>
</evidence>
<evidence type="ECO:0000313" key="2">
    <source>
        <dbReference type="EMBL" id="MQM04013.1"/>
    </source>
</evidence>
<name>A0A843VYL6_COLES</name>
<gene>
    <name evidence="2" type="ORF">Taro_036803</name>
</gene>
<dbReference type="AlphaFoldDB" id="A0A843VYL6"/>
<dbReference type="Proteomes" id="UP000652761">
    <property type="component" value="Unassembled WGS sequence"/>
</dbReference>
<accession>A0A843VYL6</accession>
<keyword evidence="3" id="KW-1185">Reference proteome</keyword>
<feature type="non-terminal residue" evidence="2">
    <location>
        <position position="1"/>
    </location>
</feature>
<dbReference type="EMBL" id="NMUH01003138">
    <property type="protein sequence ID" value="MQM04013.1"/>
    <property type="molecule type" value="Genomic_DNA"/>
</dbReference>
<reference evidence="2" key="1">
    <citation type="submission" date="2017-07" db="EMBL/GenBank/DDBJ databases">
        <title>Taro Niue Genome Assembly and Annotation.</title>
        <authorList>
            <person name="Atibalentja N."/>
            <person name="Keating K."/>
            <person name="Fields C.J."/>
        </authorList>
    </citation>
    <scope>NUCLEOTIDE SEQUENCE</scope>
    <source>
        <strain evidence="2">Niue_2</strain>
        <tissue evidence="2">Leaf</tissue>
    </source>
</reference>
<proteinExistence type="predicted"/>